<keyword evidence="3" id="KW-1185">Reference proteome</keyword>
<dbReference type="Proteomes" id="UP001519296">
    <property type="component" value="Unassembled WGS sequence"/>
</dbReference>
<organism evidence="2 3">
    <name type="scientific">Streptococcus oricebi</name>
    <dbReference type="NCBI Taxonomy" id="1547447"/>
    <lineage>
        <taxon>Bacteria</taxon>
        <taxon>Bacillati</taxon>
        <taxon>Bacillota</taxon>
        <taxon>Bacilli</taxon>
        <taxon>Lactobacillales</taxon>
        <taxon>Streptococcaceae</taxon>
        <taxon>Streptococcus</taxon>
    </lineage>
</organism>
<keyword evidence="1" id="KW-0472">Membrane</keyword>
<reference evidence="2 3" key="1">
    <citation type="submission" date="2018-02" db="EMBL/GenBank/DDBJ databases">
        <title>Draft genome sequence of Streptococcus oricebi CCUG 70868T type strain.</title>
        <authorList>
            <person name="Mendez V."/>
            <person name="Salva-Serra F."/>
            <person name="Jaen-Luchoro D."/>
            <person name="Gonzales-Siles L."/>
            <person name="Karlsson R."/>
            <person name="Engstrom-Jakobsson H."/>
            <person name="Busquets A."/>
            <person name="Gomila M."/>
            <person name="Pineiro-Iglesias B."/>
            <person name="Bennasar-Figueras A."/>
            <person name="Seeger M."/>
            <person name="Moore E."/>
        </authorList>
    </citation>
    <scope>NUCLEOTIDE SEQUENCE [LARGE SCALE GENOMIC DNA]</scope>
    <source>
        <strain evidence="2 3">CCUG 70868</strain>
    </source>
</reference>
<comment type="caution">
    <text evidence="2">The sequence shown here is derived from an EMBL/GenBank/DDBJ whole genome shotgun (WGS) entry which is preliminary data.</text>
</comment>
<keyword evidence="1" id="KW-0812">Transmembrane</keyword>
<gene>
    <name evidence="2" type="ORF">C4K46_10235</name>
</gene>
<evidence type="ECO:0000313" key="3">
    <source>
        <dbReference type="Proteomes" id="UP001519296"/>
    </source>
</evidence>
<evidence type="ECO:0000313" key="2">
    <source>
        <dbReference type="EMBL" id="MBP2624296.1"/>
    </source>
</evidence>
<name>A0ABS5B719_9STRE</name>
<evidence type="ECO:0000256" key="1">
    <source>
        <dbReference type="SAM" id="Phobius"/>
    </source>
</evidence>
<accession>A0ABS5B719</accession>
<protein>
    <recommendedName>
        <fullName evidence="4">Secreted protein</fullName>
    </recommendedName>
</protein>
<dbReference type="RefSeq" id="WP_209629148.1">
    <property type="nucleotide sequence ID" value="NZ_PRDG01000007.1"/>
</dbReference>
<sequence>MKSKKIWLFAIPVVILVIVGGAYMSNEFKKNSEEARNHKYEKSLVKALKNSYADIEEIKLSSPNYAEVPGNWSCFVQLTFSNGEQVSYNLLGHTLSTERNRSAVVSEKEGNLLEKHFGETKHKVKVTYSNKEVREE</sequence>
<evidence type="ECO:0008006" key="4">
    <source>
        <dbReference type="Google" id="ProtNLM"/>
    </source>
</evidence>
<dbReference type="EMBL" id="PRDG01000007">
    <property type="protein sequence ID" value="MBP2624296.1"/>
    <property type="molecule type" value="Genomic_DNA"/>
</dbReference>
<feature type="transmembrane region" description="Helical" evidence="1">
    <location>
        <begin position="6"/>
        <end position="24"/>
    </location>
</feature>
<proteinExistence type="predicted"/>
<keyword evidence="1" id="KW-1133">Transmembrane helix</keyword>